<dbReference type="RefSeq" id="XP_060429128.1">
    <property type="nucleotide sequence ID" value="XM_060565657.1"/>
</dbReference>
<name>A0AAJ0AKX2_9PEZI</name>
<accession>A0AAJ0AKX2</accession>
<dbReference type="Proteomes" id="UP001224890">
    <property type="component" value="Unassembled WGS sequence"/>
</dbReference>
<evidence type="ECO:0000313" key="1">
    <source>
        <dbReference type="EMBL" id="KAK1675125.1"/>
    </source>
</evidence>
<dbReference type="AlphaFoldDB" id="A0AAJ0AKX2"/>
<comment type="caution">
    <text evidence="1">The sequence shown here is derived from an EMBL/GenBank/DDBJ whole genome shotgun (WGS) entry which is preliminary data.</text>
</comment>
<reference evidence="1" key="1">
    <citation type="submission" date="2021-06" db="EMBL/GenBank/DDBJ databases">
        <title>Comparative genomics, transcriptomics and evolutionary studies reveal genomic signatures of adaptation to plant cell wall in hemibiotrophic fungi.</title>
        <authorList>
            <consortium name="DOE Joint Genome Institute"/>
            <person name="Baroncelli R."/>
            <person name="Diaz J.F."/>
            <person name="Benocci T."/>
            <person name="Peng M."/>
            <person name="Battaglia E."/>
            <person name="Haridas S."/>
            <person name="Andreopoulos W."/>
            <person name="Labutti K."/>
            <person name="Pangilinan J."/>
            <person name="Floch G.L."/>
            <person name="Makela M.R."/>
            <person name="Henrissat B."/>
            <person name="Grigoriev I.V."/>
            <person name="Crouch J.A."/>
            <person name="De Vries R.P."/>
            <person name="Sukno S.A."/>
            <person name="Thon M.R."/>
        </authorList>
    </citation>
    <scope>NUCLEOTIDE SEQUENCE</scope>
    <source>
        <strain evidence="1">CBS 193.32</strain>
    </source>
</reference>
<dbReference type="GeneID" id="85450183"/>
<dbReference type="EMBL" id="JAHMHR010000022">
    <property type="protein sequence ID" value="KAK1675125.1"/>
    <property type="molecule type" value="Genomic_DNA"/>
</dbReference>
<protein>
    <recommendedName>
        <fullName evidence="3">Fungal N-terminal domain-containing protein</fullName>
    </recommendedName>
</protein>
<sequence length="151" mass="16474">MAESFGLVASVFATIQIADKVVSICKHCTENVRDAPSGLRTILVETSSVGAVLHNVEFLLKFEEPDSALREALDGDAGPVGECHRAIEQLDKLIASDQSQSQGAPDSRRRKVQVTMRNLAWPLKETKAKKLLQDITRCKNTISLALTATSR</sequence>
<organism evidence="1 2">
    <name type="scientific">Colletotrichum godetiae</name>
    <dbReference type="NCBI Taxonomy" id="1209918"/>
    <lineage>
        <taxon>Eukaryota</taxon>
        <taxon>Fungi</taxon>
        <taxon>Dikarya</taxon>
        <taxon>Ascomycota</taxon>
        <taxon>Pezizomycotina</taxon>
        <taxon>Sordariomycetes</taxon>
        <taxon>Hypocreomycetidae</taxon>
        <taxon>Glomerellales</taxon>
        <taxon>Glomerellaceae</taxon>
        <taxon>Colletotrichum</taxon>
        <taxon>Colletotrichum acutatum species complex</taxon>
    </lineage>
</organism>
<keyword evidence="2" id="KW-1185">Reference proteome</keyword>
<evidence type="ECO:0008006" key="3">
    <source>
        <dbReference type="Google" id="ProtNLM"/>
    </source>
</evidence>
<gene>
    <name evidence="1" type="ORF">BDP55DRAFT_158690</name>
</gene>
<evidence type="ECO:0000313" key="2">
    <source>
        <dbReference type="Proteomes" id="UP001224890"/>
    </source>
</evidence>
<proteinExistence type="predicted"/>